<reference evidence="2" key="1">
    <citation type="submission" date="2020-02" db="EMBL/GenBank/DDBJ databases">
        <authorList>
            <person name="Meier V. D."/>
        </authorList>
    </citation>
    <scope>NUCLEOTIDE SEQUENCE</scope>
    <source>
        <strain evidence="2">AVDCRST_MAG81</strain>
    </source>
</reference>
<name>A0A6N3IPJ8_9CYAN</name>
<organism evidence="2">
    <name type="scientific">uncultured Synechococcales cyanobacterium</name>
    <dbReference type="NCBI Taxonomy" id="1936017"/>
    <lineage>
        <taxon>Bacteria</taxon>
        <taxon>Bacillati</taxon>
        <taxon>Cyanobacteriota</taxon>
        <taxon>Cyanophyceae</taxon>
        <taxon>Synechococcales</taxon>
        <taxon>environmental samples</taxon>
    </lineage>
</organism>
<feature type="region of interest" description="Disordered" evidence="1">
    <location>
        <begin position="181"/>
        <end position="256"/>
    </location>
</feature>
<protein>
    <submittedName>
        <fullName evidence="2">Uncharacterized protein</fullName>
    </submittedName>
</protein>
<evidence type="ECO:0000313" key="2">
    <source>
        <dbReference type="EMBL" id="CAA9590695.1"/>
    </source>
</evidence>
<dbReference type="PANTHER" id="PTHR48469">
    <property type="match status" value="1"/>
</dbReference>
<gene>
    <name evidence="2" type="ORF">AVDCRST_MAG81-5243</name>
</gene>
<proteinExistence type="predicted"/>
<sequence length="499" mass="56898">MFIHFSEPCSDLELVQQFYMVSKVVIENDDAETSSPYYELLEPIKHTGWGVELVPMSSNLVVTHRFDGSDEYMPITPEEKIVEVDHDGKYIVIKIESTTESKFKYTLLMDCTSQHFSIVPFLASIVNTMFESMKDEIETQQDLMLWTTKDGHPLRAKALTARLQRLLHLIELQAMKNATRATMTRVATVSRQTSSRSMSPGSISQRTTSAPQASRANRRRSEGVQAATPRRQRRAKGPESSLHRKKQAQIPAEPEISIASALTEIPTELRPGEQADYTSTTDIFEKYWSDCQDCYLFDISVKKELEVSQLFPAPEDWTIRAFEQKGMEVIMKFLMEMPDKTDKQTLCVMPAVVEGEVTAENWDELKKGKFWIINGQHSVAASKAMIAANPPIGEQTLKYFRTWNCYIVYTRDKEKLRKISAFYNRVNHFNNFLPSWATNIIGARPLWVNLGRPKAPPAQNTPGGRALSANERQYNVSLPNHSRFSSTRADYAFCCNDIY</sequence>
<dbReference type="EMBL" id="CADCWO010000269">
    <property type="protein sequence ID" value="CAA9590695.1"/>
    <property type="molecule type" value="Genomic_DNA"/>
</dbReference>
<accession>A0A6N3IPJ8</accession>
<dbReference type="PANTHER" id="PTHR48469:SF1">
    <property type="match status" value="1"/>
</dbReference>
<feature type="compositionally biased region" description="Polar residues" evidence="1">
    <location>
        <begin position="190"/>
        <end position="215"/>
    </location>
</feature>
<evidence type="ECO:0000256" key="1">
    <source>
        <dbReference type="SAM" id="MobiDB-lite"/>
    </source>
</evidence>
<dbReference type="AlphaFoldDB" id="A0A6N3IPJ8"/>